<sequence length="90" mass="10758">MAMWNPNGDVISYITHWSLGGQRQLDREVCNYFPLLYSHFLPFFPISVSHSFFYPHPTIKSHVPPLFFFFFPIMSVNTRRIFFKNQIINL</sequence>
<proteinExistence type="predicted"/>
<gene>
    <name evidence="2" type="ORF">MtrunA17_Chr7g0240621</name>
</gene>
<keyword evidence="1" id="KW-0472">Membrane</keyword>
<evidence type="ECO:0000256" key="1">
    <source>
        <dbReference type="SAM" id="Phobius"/>
    </source>
</evidence>
<reference evidence="3" key="1">
    <citation type="journal article" date="2018" name="Nat. Plants">
        <title>Whole-genome landscape of Medicago truncatula symbiotic genes.</title>
        <authorList>
            <person name="Pecrix Y."/>
            <person name="Staton S.E."/>
            <person name="Sallet E."/>
            <person name="Lelandais-Briere C."/>
            <person name="Moreau S."/>
            <person name="Carrere S."/>
            <person name="Blein T."/>
            <person name="Jardinaud M.F."/>
            <person name="Latrasse D."/>
            <person name="Zouine M."/>
            <person name="Zahm M."/>
            <person name="Kreplak J."/>
            <person name="Mayjonade B."/>
            <person name="Satge C."/>
            <person name="Perez M."/>
            <person name="Cauet S."/>
            <person name="Marande W."/>
            <person name="Chantry-Darmon C."/>
            <person name="Lopez-Roques C."/>
            <person name="Bouchez O."/>
            <person name="Berard A."/>
            <person name="Debelle F."/>
            <person name="Munos S."/>
            <person name="Bendahmane A."/>
            <person name="Berges H."/>
            <person name="Niebel A."/>
            <person name="Buitink J."/>
            <person name="Frugier F."/>
            <person name="Benhamed M."/>
            <person name="Crespi M."/>
            <person name="Gouzy J."/>
            <person name="Gamas P."/>
        </authorList>
    </citation>
    <scope>NUCLEOTIDE SEQUENCE [LARGE SCALE GENOMIC DNA]</scope>
    <source>
        <strain evidence="3">cv. Jemalong A17</strain>
    </source>
</reference>
<dbReference type="Gramene" id="rna40760">
    <property type="protein sequence ID" value="RHN46285.1"/>
    <property type="gene ID" value="gene40760"/>
</dbReference>
<protein>
    <recommendedName>
        <fullName evidence="4">Transmembrane protein</fullName>
    </recommendedName>
</protein>
<dbReference type="AlphaFoldDB" id="A0A396H553"/>
<dbReference type="EMBL" id="PSQE01000007">
    <property type="protein sequence ID" value="RHN46285.1"/>
    <property type="molecule type" value="Genomic_DNA"/>
</dbReference>
<name>A0A396H553_MEDTR</name>
<accession>A0A396H553</accession>
<evidence type="ECO:0000313" key="2">
    <source>
        <dbReference type="EMBL" id="RHN46285.1"/>
    </source>
</evidence>
<evidence type="ECO:0008006" key="4">
    <source>
        <dbReference type="Google" id="ProtNLM"/>
    </source>
</evidence>
<keyword evidence="1" id="KW-0812">Transmembrane</keyword>
<comment type="caution">
    <text evidence="2">The sequence shown here is derived from an EMBL/GenBank/DDBJ whole genome shotgun (WGS) entry which is preliminary data.</text>
</comment>
<feature type="transmembrane region" description="Helical" evidence="1">
    <location>
        <begin position="32"/>
        <end position="54"/>
    </location>
</feature>
<dbReference type="Proteomes" id="UP000265566">
    <property type="component" value="Chromosome 7"/>
</dbReference>
<feature type="transmembrane region" description="Helical" evidence="1">
    <location>
        <begin position="66"/>
        <end position="83"/>
    </location>
</feature>
<keyword evidence="1" id="KW-1133">Transmembrane helix</keyword>
<organism evidence="2 3">
    <name type="scientific">Medicago truncatula</name>
    <name type="common">Barrel medic</name>
    <name type="synonym">Medicago tribuloides</name>
    <dbReference type="NCBI Taxonomy" id="3880"/>
    <lineage>
        <taxon>Eukaryota</taxon>
        <taxon>Viridiplantae</taxon>
        <taxon>Streptophyta</taxon>
        <taxon>Embryophyta</taxon>
        <taxon>Tracheophyta</taxon>
        <taxon>Spermatophyta</taxon>
        <taxon>Magnoliopsida</taxon>
        <taxon>eudicotyledons</taxon>
        <taxon>Gunneridae</taxon>
        <taxon>Pentapetalae</taxon>
        <taxon>rosids</taxon>
        <taxon>fabids</taxon>
        <taxon>Fabales</taxon>
        <taxon>Fabaceae</taxon>
        <taxon>Papilionoideae</taxon>
        <taxon>50 kb inversion clade</taxon>
        <taxon>NPAAA clade</taxon>
        <taxon>Hologalegina</taxon>
        <taxon>IRL clade</taxon>
        <taxon>Trifolieae</taxon>
        <taxon>Medicago</taxon>
    </lineage>
</organism>
<evidence type="ECO:0000313" key="3">
    <source>
        <dbReference type="Proteomes" id="UP000265566"/>
    </source>
</evidence>